<dbReference type="FunFam" id="3.40.50.720:FF:000304">
    <property type="entry name" value="UDP-glucose 4,6-dehydratase"/>
    <property type="match status" value="1"/>
</dbReference>
<evidence type="ECO:0000313" key="10">
    <source>
        <dbReference type="EMBL" id="PJF47827.1"/>
    </source>
</evidence>
<evidence type="ECO:0000313" key="11">
    <source>
        <dbReference type="Proteomes" id="UP000230790"/>
    </source>
</evidence>
<keyword evidence="6" id="KW-0520">NAD</keyword>
<name>A0A2M8QDE9_9CHLR</name>
<dbReference type="Pfam" id="PF16363">
    <property type="entry name" value="GDP_Man_Dehyd"/>
    <property type="match status" value="1"/>
</dbReference>
<keyword evidence="7 8" id="KW-0456">Lyase</keyword>
<evidence type="ECO:0000256" key="5">
    <source>
        <dbReference type="ARBA" id="ARBA00016977"/>
    </source>
</evidence>
<evidence type="ECO:0000256" key="6">
    <source>
        <dbReference type="ARBA" id="ARBA00023027"/>
    </source>
</evidence>
<dbReference type="GO" id="GO:0009225">
    <property type="term" value="P:nucleotide-sugar metabolic process"/>
    <property type="evidence" value="ECO:0007669"/>
    <property type="project" value="InterPro"/>
</dbReference>
<evidence type="ECO:0000256" key="2">
    <source>
        <dbReference type="ARBA" id="ARBA00001911"/>
    </source>
</evidence>
<organism evidence="10 11">
    <name type="scientific">Candidatus Thermofonsia Clade 3 bacterium</name>
    <dbReference type="NCBI Taxonomy" id="2364212"/>
    <lineage>
        <taxon>Bacteria</taxon>
        <taxon>Bacillati</taxon>
        <taxon>Chloroflexota</taxon>
        <taxon>Candidatus Thermofontia</taxon>
        <taxon>Candidatus Thermofonsia Clade 3</taxon>
    </lineage>
</organism>
<dbReference type="GO" id="GO:0008460">
    <property type="term" value="F:dTDP-glucose 4,6-dehydratase activity"/>
    <property type="evidence" value="ECO:0007669"/>
    <property type="project" value="UniProtKB-EC"/>
</dbReference>
<dbReference type="InterPro" id="IPR036291">
    <property type="entry name" value="NAD(P)-bd_dom_sf"/>
</dbReference>
<dbReference type="InterPro" id="IPR005888">
    <property type="entry name" value="dTDP_Gluc_deHydtase"/>
</dbReference>
<sequence>MKHIMITGGAGFIGSNYVRYALEAHPDWHIVVLDKLTYAGNLDNLKDVAERFHGRYYFVQADIADREAVFAAVRQYRIDTIVNFAAESHVDRSILDPDAFIKTDVYGTYVLLEATREFGLERFHQVSTDEVYGDVPTGYSQETDPLEPNSPYSASKAAAELLIRSYRVTYNAPVTVTRGSNTFGPYQYPEKLLSLFITNAIDDQPLPLYGDGMQVRDWLYVMDHVRGIDHVLMHGQLGEAYNVGGENERHNIDVIRMMLRILGKPESLIKRVADRPGHDRRYALDTRKLRALGWAPRADFEGALRETVDWYVNNAWWWRKIKSGEFKEFYRRQYAERLAQAV</sequence>
<evidence type="ECO:0000256" key="4">
    <source>
        <dbReference type="ARBA" id="ARBA00011990"/>
    </source>
</evidence>
<evidence type="ECO:0000256" key="8">
    <source>
        <dbReference type="RuleBase" id="RU004473"/>
    </source>
</evidence>
<dbReference type="Proteomes" id="UP000230790">
    <property type="component" value="Unassembled WGS sequence"/>
</dbReference>
<dbReference type="PANTHER" id="PTHR43000">
    <property type="entry name" value="DTDP-D-GLUCOSE 4,6-DEHYDRATASE-RELATED"/>
    <property type="match status" value="1"/>
</dbReference>
<reference evidence="10 11" key="1">
    <citation type="submission" date="2017-11" db="EMBL/GenBank/DDBJ databases">
        <title>Evolution of Phototrophy in the Chloroflexi Phylum Driven by Horizontal Gene Transfer.</title>
        <authorList>
            <person name="Ward L.M."/>
            <person name="Hemp J."/>
            <person name="Shih P.M."/>
            <person name="Mcglynn S.E."/>
            <person name="Fischer W."/>
        </authorList>
    </citation>
    <scope>NUCLEOTIDE SEQUENCE [LARGE SCALE GENOMIC DNA]</scope>
    <source>
        <strain evidence="10">JP3_7</strain>
    </source>
</reference>
<feature type="domain" description="NAD(P)-binding" evidence="9">
    <location>
        <begin position="5"/>
        <end position="307"/>
    </location>
</feature>
<gene>
    <name evidence="10" type="primary">rfbB</name>
    <name evidence="10" type="ORF">CUN48_06675</name>
</gene>
<dbReference type="InterPro" id="IPR016040">
    <property type="entry name" value="NAD(P)-bd_dom"/>
</dbReference>
<dbReference type="EMBL" id="PGTN01000034">
    <property type="protein sequence ID" value="PJF47827.1"/>
    <property type="molecule type" value="Genomic_DNA"/>
</dbReference>
<accession>A0A2M8QDE9</accession>
<comment type="cofactor">
    <cofactor evidence="2 8">
        <name>NAD(+)</name>
        <dbReference type="ChEBI" id="CHEBI:57540"/>
    </cofactor>
</comment>
<evidence type="ECO:0000256" key="1">
    <source>
        <dbReference type="ARBA" id="ARBA00001539"/>
    </source>
</evidence>
<dbReference type="NCBIfam" id="TIGR01181">
    <property type="entry name" value="dTDP_gluc_dehyt"/>
    <property type="match status" value="1"/>
</dbReference>
<dbReference type="EC" id="4.2.1.46" evidence="4 8"/>
<comment type="similarity">
    <text evidence="3 8">Belongs to the NAD(P)-dependent epimerase/dehydratase family. dTDP-glucose dehydratase subfamily.</text>
</comment>
<dbReference type="AlphaFoldDB" id="A0A2M8QDE9"/>
<comment type="caution">
    <text evidence="10">The sequence shown here is derived from an EMBL/GenBank/DDBJ whole genome shotgun (WGS) entry which is preliminary data.</text>
</comment>
<evidence type="ECO:0000259" key="9">
    <source>
        <dbReference type="Pfam" id="PF16363"/>
    </source>
</evidence>
<dbReference type="SUPFAM" id="SSF51735">
    <property type="entry name" value="NAD(P)-binding Rossmann-fold domains"/>
    <property type="match status" value="1"/>
</dbReference>
<proteinExistence type="inferred from homology"/>
<protein>
    <recommendedName>
        <fullName evidence="5 8">dTDP-glucose 4,6-dehydratase</fullName>
        <ecNumber evidence="4 8">4.2.1.46</ecNumber>
    </recommendedName>
</protein>
<dbReference type="Gene3D" id="3.40.50.720">
    <property type="entry name" value="NAD(P)-binding Rossmann-like Domain"/>
    <property type="match status" value="1"/>
</dbReference>
<evidence type="ECO:0000256" key="7">
    <source>
        <dbReference type="ARBA" id="ARBA00023239"/>
    </source>
</evidence>
<dbReference type="CDD" id="cd05246">
    <property type="entry name" value="dTDP_GD_SDR_e"/>
    <property type="match status" value="1"/>
</dbReference>
<evidence type="ECO:0000256" key="3">
    <source>
        <dbReference type="ARBA" id="ARBA00008178"/>
    </source>
</evidence>
<comment type="catalytic activity">
    <reaction evidence="1 8">
        <text>dTDP-alpha-D-glucose = dTDP-4-dehydro-6-deoxy-alpha-D-glucose + H2O</text>
        <dbReference type="Rhea" id="RHEA:17221"/>
        <dbReference type="ChEBI" id="CHEBI:15377"/>
        <dbReference type="ChEBI" id="CHEBI:57477"/>
        <dbReference type="ChEBI" id="CHEBI:57649"/>
        <dbReference type="EC" id="4.2.1.46"/>
    </reaction>
</comment>
<dbReference type="Gene3D" id="3.90.25.10">
    <property type="entry name" value="UDP-galactose 4-epimerase, domain 1"/>
    <property type="match status" value="1"/>
</dbReference>